<comment type="caution">
    <text evidence="1">The sequence shown here is derived from an EMBL/GenBank/DDBJ whole genome shotgun (WGS) entry which is preliminary data.</text>
</comment>
<accession>A0A9P8TQ79</accession>
<organism evidence="1 2">
    <name type="scientific">Wickerhamomyces pijperi</name>
    <name type="common">Yeast</name>
    <name type="synonym">Pichia pijperi</name>
    <dbReference type="NCBI Taxonomy" id="599730"/>
    <lineage>
        <taxon>Eukaryota</taxon>
        <taxon>Fungi</taxon>
        <taxon>Dikarya</taxon>
        <taxon>Ascomycota</taxon>
        <taxon>Saccharomycotina</taxon>
        <taxon>Saccharomycetes</taxon>
        <taxon>Phaffomycetales</taxon>
        <taxon>Wickerhamomycetaceae</taxon>
        <taxon>Wickerhamomyces</taxon>
    </lineage>
</organism>
<dbReference type="AlphaFoldDB" id="A0A9P8TQ79"/>
<name>A0A9P8TQ79_WICPI</name>
<evidence type="ECO:0000313" key="1">
    <source>
        <dbReference type="EMBL" id="KAH3687020.1"/>
    </source>
</evidence>
<proteinExistence type="predicted"/>
<sequence>MIPFSVDPFNKLIWFESNSTVLTAHFVGPKFTGMLELPMCLGLKSLINCKALKMNSISSMSLSIPKFKPLATKLSNMDSKVFLAWLTGFKNSSFGVILARTNSLLKKISSICWIKSPMLINSVNLTSGSTVLICSIDSSDLNSLGSYLERRSMAFSNPGLTWFMLRTWSNLTKSCSI</sequence>
<gene>
    <name evidence="1" type="ORF">WICPIJ_001992</name>
</gene>
<reference evidence="1" key="1">
    <citation type="journal article" date="2021" name="Open Biol.">
        <title>Shared evolutionary footprints suggest mitochondrial oxidative damage underlies multiple complex I losses in fungi.</title>
        <authorList>
            <person name="Schikora-Tamarit M.A."/>
            <person name="Marcet-Houben M."/>
            <person name="Nosek J."/>
            <person name="Gabaldon T."/>
        </authorList>
    </citation>
    <scope>NUCLEOTIDE SEQUENCE</scope>
    <source>
        <strain evidence="1">CBS2887</strain>
    </source>
</reference>
<keyword evidence="2" id="KW-1185">Reference proteome</keyword>
<dbReference type="Proteomes" id="UP000774326">
    <property type="component" value="Unassembled WGS sequence"/>
</dbReference>
<reference evidence="1" key="2">
    <citation type="submission" date="2021-01" db="EMBL/GenBank/DDBJ databases">
        <authorList>
            <person name="Schikora-Tamarit M.A."/>
        </authorList>
    </citation>
    <scope>NUCLEOTIDE SEQUENCE</scope>
    <source>
        <strain evidence="1">CBS2887</strain>
    </source>
</reference>
<protein>
    <submittedName>
        <fullName evidence="1">Uncharacterized protein</fullName>
    </submittedName>
</protein>
<dbReference type="EMBL" id="JAEUBG010001040">
    <property type="protein sequence ID" value="KAH3687020.1"/>
    <property type="molecule type" value="Genomic_DNA"/>
</dbReference>
<evidence type="ECO:0000313" key="2">
    <source>
        <dbReference type="Proteomes" id="UP000774326"/>
    </source>
</evidence>